<dbReference type="InterPro" id="IPR046427">
    <property type="entry name" value="Legumain_prodom_sf"/>
</dbReference>
<dbReference type="InterPro" id="IPR048501">
    <property type="entry name" value="Legum_prodom"/>
</dbReference>
<feature type="domain" description="Legumain prodomain" evidence="3">
    <location>
        <begin position="79"/>
        <end position="174"/>
    </location>
</feature>
<dbReference type="PANTHER" id="PTHR31587:SF3">
    <property type="entry name" value="EXPRESSED PROTEIN"/>
    <property type="match status" value="1"/>
</dbReference>
<comment type="caution">
    <text evidence="4">The sequence shown here is derived from an EMBL/GenBank/DDBJ whole genome shotgun (WGS) entry which is preliminary data.</text>
</comment>
<organism evidence="4 5">
    <name type="scientific">Tanacetum coccineum</name>
    <dbReference type="NCBI Taxonomy" id="301880"/>
    <lineage>
        <taxon>Eukaryota</taxon>
        <taxon>Viridiplantae</taxon>
        <taxon>Streptophyta</taxon>
        <taxon>Embryophyta</taxon>
        <taxon>Tracheophyta</taxon>
        <taxon>Spermatophyta</taxon>
        <taxon>Magnoliopsida</taxon>
        <taxon>eudicotyledons</taxon>
        <taxon>Gunneridae</taxon>
        <taxon>Pentapetalae</taxon>
        <taxon>asterids</taxon>
        <taxon>campanulids</taxon>
        <taxon>Asterales</taxon>
        <taxon>Asteraceae</taxon>
        <taxon>Asteroideae</taxon>
        <taxon>Anthemideae</taxon>
        <taxon>Anthemidinae</taxon>
        <taxon>Tanacetum</taxon>
    </lineage>
</organism>
<dbReference type="Gene3D" id="1.10.132.130">
    <property type="match status" value="1"/>
</dbReference>
<dbReference type="EMBL" id="BQNB010015681">
    <property type="protein sequence ID" value="GJT42857.1"/>
    <property type="molecule type" value="Genomic_DNA"/>
</dbReference>
<gene>
    <name evidence="4" type="ORF">Tco_0951572</name>
</gene>
<evidence type="ECO:0000256" key="1">
    <source>
        <dbReference type="SAM" id="Phobius"/>
    </source>
</evidence>
<keyword evidence="1" id="KW-0812">Transmembrane</keyword>
<dbReference type="Pfam" id="PF20985">
    <property type="entry name" value="Legum_prodom"/>
    <property type="match status" value="1"/>
</dbReference>
<keyword evidence="1" id="KW-1133">Transmembrane helix</keyword>
<keyword evidence="5" id="KW-1185">Reference proteome</keyword>
<feature type="chain" id="PRO_5045669890" evidence="2">
    <location>
        <begin position="26"/>
        <end position="474"/>
    </location>
</feature>
<dbReference type="Proteomes" id="UP001151760">
    <property type="component" value="Unassembled WGS sequence"/>
</dbReference>
<keyword evidence="1" id="KW-0472">Membrane</keyword>
<evidence type="ECO:0000259" key="3">
    <source>
        <dbReference type="Pfam" id="PF20985"/>
    </source>
</evidence>
<evidence type="ECO:0000256" key="2">
    <source>
        <dbReference type="SAM" id="SignalP"/>
    </source>
</evidence>
<reference evidence="4" key="1">
    <citation type="journal article" date="2022" name="Int. J. Mol. Sci.">
        <title>Draft Genome of Tanacetum Coccineum: Genomic Comparison of Closely Related Tanacetum-Family Plants.</title>
        <authorList>
            <person name="Yamashiro T."/>
            <person name="Shiraishi A."/>
            <person name="Nakayama K."/>
            <person name="Satake H."/>
        </authorList>
    </citation>
    <scope>NUCLEOTIDE SEQUENCE</scope>
</reference>
<keyword evidence="2" id="KW-0732">Signal</keyword>
<reference evidence="4" key="2">
    <citation type="submission" date="2022-01" db="EMBL/GenBank/DDBJ databases">
        <authorList>
            <person name="Yamashiro T."/>
            <person name="Shiraishi A."/>
            <person name="Satake H."/>
            <person name="Nakayama K."/>
        </authorList>
    </citation>
    <scope>NUCLEOTIDE SEQUENCE</scope>
</reference>
<evidence type="ECO:0000313" key="4">
    <source>
        <dbReference type="EMBL" id="GJT42857.1"/>
    </source>
</evidence>
<protein>
    <submittedName>
        <fullName evidence="4">Asparaginyl endopeptidase 1</fullName>
    </submittedName>
</protein>
<sequence length="474" mass="53396">MKTTKSPLLIPFLVVVVTLLCKVRAADNNTTTWELLQAIANRIPLPDPNEIREWDVKRYWLWDIYRTSTTSEIPTVILNINDQLTQWEYLNSRIDMIGLILFGPENGPSIIRSVRPPEQGLADDLQCLESTTQLFYKHCGCIHEHCLRHFPAFANMCNHAADKAAIKEALAFACGMDQINFVVNVENPTITRFAPAPVRNSSEYCERVSVEGVSRKKLGSFAKMYRVLLDPSDWWWNDEEAQICVHSLEPGLVPKVPALCAAIAMNGPTFVSCMEAVCRDASLGLCQCEKDDWRSLENEQWSFVMSPYEQLFVDVKFARGTDGFVSVYLHEVLQGWRCVLLAIGFSLLFLATVASKCLPSSIATRPLAVRAIASIVIFQSSMDTLLATVAAVTCVTVYILIRLINDQVTWEKRKLKRLRGRESTKVRSGETVKGFWLPDLRVYGDFFACFWRFIDVEGMASSLRCSLAVGSVIV</sequence>
<accession>A0ABQ5DWW1</accession>
<feature type="transmembrane region" description="Helical" evidence="1">
    <location>
        <begin position="385"/>
        <end position="404"/>
    </location>
</feature>
<proteinExistence type="predicted"/>
<evidence type="ECO:0000313" key="5">
    <source>
        <dbReference type="Proteomes" id="UP001151760"/>
    </source>
</evidence>
<dbReference type="PANTHER" id="PTHR31587">
    <property type="entry name" value="TRANSMEMBRANE PROTEIN (DUF2215)"/>
    <property type="match status" value="1"/>
</dbReference>
<feature type="signal peptide" evidence="2">
    <location>
        <begin position="1"/>
        <end position="25"/>
    </location>
</feature>
<name>A0ABQ5DWW1_9ASTR</name>